<protein>
    <submittedName>
        <fullName evidence="1">Uncharacterized protein</fullName>
    </submittedName>
</protein>
<name>Q56AR3_9CAUD</name>
<accession>Q56AR3</accession>
<evidence type="ECO:0000313" key="1">
    <source>
        <dbReference type="EMBL" id="AAX62128.1"/>
    </source>
</evidence>
<dbReference type="EMBL" id="AY973586">
    <property type="protein sequence ID" value="AAX62128.1"/>
    <property type="molecule type" value="Genomic_DNA"/>
</dbReference>
<reference evidence="1" key="1">
    <citation type="submission" date="2005-03" db="EMBL/GenBank/DDBJ databases">
        <title>Partial sequence analysis of bacteriophage MZTP02.</title>
        <authorList>
            <person name="Liao W."/>
            <person name="Pang Y."/>
        </authorList>
    </citation>
    <scope>NUCLEOTIDE SEQUENCE</scope>
</reference>
<organism evidence="1">
    <name type="scientific">Bacillus thuringiensis phage MZTP02</name>
    <dbReference type="NCBI Taxonomy" id="311221"/>
    <lineage>
        <taxon>Viruses</taxon>
        <taxon>Duplodnaviria</taxon>
        <taxon>Heunggongvirae</taxon>
        <taxon>Uroviricota</taxon>
        <taxon>Caudoviricetes</taxon>
    </lineage>
</organism>
<proteinExistence type="predicted"/>
<sequence>MPLHQLLTSQPERLLIMGQRLMILAAVKQPGCPLGSAVSSDSCCCHLRSTRPTPSPRLLSYASHQQMIIIIIT</sequence>